<name>A0A364NCP8_STELY</name>
<keyword evidence="1" id="KW-0479">Metal-binding</keyword>
<feature type="region of interest" description="Disordered" evidence="5">
    <location>
        <begin position="932"/>
        <end position="1051"/>
    </location>
</feature>
<keyword evidence="3" id="KW-0862">Zinc</keyword>
<dbReference type="InterPro" id="IPR013536">
    <property type="entry name" value="WLM_dom"/>
</dbReference>
<proteinExistence type="predicted"/>
<feature type="region of interest" description="Disordered" evidence="5">
    <location>
        <begin position="679"/>
        <end position="710"/>
    </location>
</feature>
<feature type="compositionally biased region" description="Polar residues" evidence="5">
    <location>
        <begin position="349"/>
        <end position="361"/>
    </location>
</feature>
<dbReference type="PANTHER" id="PTHR46622">
    <property type="entry name" value="DNA-DEPENDENT METALLOPROTEASE WSS1"/>
    <property type="match status" value="1"/>
</dbReference>
<evidence type="ECO:0000256" key="3">
    <source>
        <dbReference type="ARBA" id="ARBA00022833"/>
    </source>
</evidence>
<feature type="region of interest" description="Disordered" evidence="5">
    <location>
        <begin position="194"/>
        <end position="229"/>
    </location>
</feature>
<evidence type="ECO:0000259" key="6">
    <source>
        <dbReference type="PROSITE" id="PS50199"/>
    </source>
</evidence>
<evidence type="ECO:0000256" key="4">
    <source>
        <dbReference type="PROSITE-ProRule" id="PRU00322"/>
    </source>
</evidence>
<evidence type="ECO:0000313" key="8">
    <source>
        <dbReference type="EMBL" id="RAR15022.1"/>
    </source>
</evidence>
<feature type="compositionally biased region" description="Low complexity" evidence="5">
    <location>
        <begin position="981"/>
        <end position="991"/>
    </location>
</feature>
<feature type="compositionally biased region" description="Basic residues" evidence="5">
    <location>
        <begin position="935"/>
        <end position="946"/>
    </location>
</feature>
<dbReference type="GO" id="GO:0006281">
    <property type="term" value="P:DNA repair"/>
    <property type="evidence" value="ECO:0007669"/>
    <property type="project" value="TreeGrafter"/>
</dbReference>
<feature type="region of interest" description="Disordered" evidence="5">
    <location>
        <begin position="251"/>
        <end position="361"/>
    </location>
</feature>
<feature type="compositionally biased region" description="Basic and acidic residues" evidence="5">
    <location>
        <begin position="1442"/>
        <end position="1535"/>
    </location>
</feature>
<evidence type="ECO:0000256" key="2">
    <source>
        <dbReference type="ARBA" id="ARBA00022771"/>
    </source>
</evidence>
<dbReference type="EMBL" id="QGDH01000016">
    <property type="protein sequence ID" value="RAR15022.1"/>
    <property type="molecule type" value="Genomic_DNA"/>
</dbReference>
<dbReference type="Gene3D" id="2.30.30.380">
    <property type="entry name" value="Zn-finger domain of Sec23/24"/>
    <property type="match status" value="1"/>
</dbReference>
<feature type="region of interest" description="Disordered" evidence="5">
    <location>
        <begin position="393"/>
        <end position="425"/>
    </location>
</feature>
<feature type="region of interest" description="Disordered" evidence="5">
    <location>
        <begin position="788"/>
        <end position="814"/>
    </location>
</feature>
<feature type="compositionally biased region" description="Basic residues" evidence="5">
    <location>
        <begin position="681"/>
        <end position="694"/>
    </location>
</feature>
<feature type="region of interest" description="Disordered" evidence="5">
    <location>
        <begin position="1240"/>
        <end position="1322"/>
    </location>
</feature>
<dbReference type="InterPro" id="IPR053000">
    <property type="entry name" value="WSS1-like_metalloprotease"/>
</dbReference>
<feature type="compositionally biased region" description="Polar residues" evidence="5">
    <location>
        <begin position="195"/>
        <end position="219"/>
    </location>
</feature>
<dbReference type="Proteomes" id="UP000249619">
    <property type="component" value="Unassembled WGS sequence"/>
</dbReference>
<dbReference type="InterPro" id="IPR001876">
    <property type="entry name" value="Znf_RanBP2"/>
</dbReference>
<dbReference type="PROSITE" id="PS01358">
    <property type="entry name" value="ZF_RANBP2_1"/>
    <property type="match status" value="1"/>
</dbReference>
<evidence type="ECO:0000256" key="1">
    <source>
        <dbReference type="ARBA" id="ARBA00022723"/>
    </source>
</evidence>
<reference evidence="9" key="1">
    <citation type="submission" date="2018-05" db="EMBL/GenBank/DDBJ databases">
        <title>Draft genome sequence of Stemphylium lycopersici strain CIDEFI 213.</title>
        <authorList>
            <person name="Medina R."/>
            <person name="Franco M.E.E."/>
            <person name="Lucentini C.G."/>
            <person name="Saparrat M.C.N."/>
            <person name="Balatti P.A."/>
        </authorList>
    </citation>
    <scope>NUCLEOTIDE SEQUENCE [LARGE SCALE GENOMIC DNA]</scope>
    <source>
        <strain evidence="9">CIDEFI 213</strain>
    </source>
</reference>
<dbReference type="STRING" id="183478.A0A364NCP8"/>
<accession>A0A364NCP8</accession>
<dbReference type="PROSITE" id="PS51397">
    <property type="entry name" value="WLM"/>
    <property type="match status" value="1"/>
</dbReference>
<feature type="compositionally biased region" description="Basic residues" evidence="5">
    <location>
        <begin position="996"/>
        <end position="1020"/>
    </location>
</feature>
<keyword evidence="9" id="KW-1185">Reference proteome</keyword>
<feature type="domain" description="RanBP2-type" evidence="6">
    <location>
        <begin position="362"/>
        <end position="391"/>
    </location>
</feature>
<comment type="caution">
    <text evidence="8">The sequence shown here is derived from an EMBL/GenBank/DDBJ whole genome shotgun (WGS) entry which is preliminary data.</text>
</comment>
<feature type="compositionally biased region" description="Polar residues" evidence="5">
    <location>
        <begin position="839"/>
        <end position="849"/>
    </location>
</feature>
<evidence type="ECO:0000256" key="5">
    <source>
        <dbReference type="SAM" id="MobiDB-lite"/>
    </source>
</evidence>
<dbReference type="PANTHER" id="PTHR46622:SF1">
    <property type="entry name" value="DNA-DEPENDENT METALLOPROTEASE WSS1"/>
    <property type="match status" value="1"/>
</dbReference>
<dbReference type="GO" id="GO:0008237">
    <property type="term" value="F:metallopeptidase activity"/>
    <property type="evidence" value="ECO:0007669"/>
    <property type="project" value="TreeGrafter"/>
</dbReference>
<dbReference type="PROSITE" id="PS50199">
    <property type="entry name" value="ZF_RANBP2_2"/>
    <property type="match status" value="1"/>
</dbReference>
<evidence type="ECO:0000259" key="7">
    <source>
        <dbReference type="PROSITE" id="PS51397"/>
    </source>
</evidence>
<keyword evidence="2 4" id="KW-0863">Zinc-finger</keyword>
<dbReference type="GO" id="GO:0008270">
    <property type="term" value="F:zinc ion binding"/>
    <property type="evidence" value="ECO:0007669"/>
    <property type="project" value="UniProtKB-KW"/>
</dbReference>
<dbReference type="Pfam" id="PF08325">
    <property type="entry name" value="WLM"/>
    <property type="match status" value="1"/>
</dbReference>
<feature type="compositionally biased region" description="Polar residues" evidence="5">
    <location>
        <begin position="307"/>
        <end position="331"/>
    </location>
</feature>
<dbReference type="GO" id="GO:0005634">
    <property type="term" value="C:nucleus"/>
    <property type="evidence" value="ECO:0007669"/>
    <property type="project" value="TreeGrafter"/>
</dbReference>
<feature type="region of interest" description="Disordered" evidence="5">
    <location>
        <begin position="835"/>
        <end position="917"/>
    </location>
</feature>
<feature type="compositionally biased region" description="Polar residues" evidence="5">
    <location>
        <begin position="264"/>
        <end position="298"/>
    </location>
</feature>
<feature type="region of interest" description="Disordered" evidence="5">
    <location>
        <begin position="1442"/>
        <end position="1557"/>
    </location>
</feature>
<gene>
    <name evidence="8" type="ORF">DDE83_001658</name>
</gene>
<feature type="region of interest" description="Disordered" evidence="5">
    <location>
        <begin position="730"/>
        <end position="750"/>
    </location>
</feature>
<feature type="compositionally biased region" description="Polar residues" evidence="5">
    <location>
        <begin position="1247"/>
        <end position="1259"/>
    </location>
</feature>
<feature type="domain" description="WLM" evidence="7">
    <location>
        <begin position="1"/>
        <end position="198"/>
    </location>
</feature>
<organism evidence="8 9">
    <name type="scientific">Stemphylium lycopersici</name>
    <name type="common">Tomato gray leaf spot disease fungus</name>
    <name type="synonym">Thyrospora lycopersici</name>
    <dbReference type="NCBI Taxonomy" id="183478"/>
    <lineage>
        <taxon>Eukaryota</taxon>
        <taxon>Fungi</taxon>
        <taxon>Dikarya</taxon>
        <taxon>Ascomycota</taxon>
        <taxon>Pezizomycotina</taxon>
        <taxon>Dothideomycetes</taxon>
        <taxon>Pleosporomycetidae</taxon>
        <taxon>Pleosporales</taxon>
        <taxon>Pleosporineae</taxon>
        <taxon>Pleosporaceae</taxon>
        <taxon>Stemphylium</taxon>
    </lineage>
</organism>
<sequence>MREIDAHFDAYEHLKHLPRDGEALHTLRKAASMVKPMMRKRGWKVGTLAEFLPDEPQLLGLNINRTERILIRLRYHYDSRQFLSLEQVTDTLLHELCHIVIGPHNADFNNLWNELRDEHRSLLMKGYTGEGFLSQGQKLGGRRIPLDEMRRQARIAAEKRRTTTNANAGGHRLGGSRPVGRAIDMRRVIADAASRRSSITDGCASGSSEAGRLVNQQEQDGFRTKAEQDDANDWAIAQALQDLMYDEEMQRLGAPTGNGGLSWDPQNGLQFDSNPPSRTASPALPTAQSYPTRNTTHPGQGRPLSRLVTQSSSRTSGNPTAVSARTPSRLISQEEEQLRNKQLPPTPPQVFQSPQPDMTPTDPNKWACPQCTLHNPFDYLACEACGLEQPPQPIPEHRRFGPSHISPSLPKPPPQSGLRGRGATPFEPAKGRLGWNCLECGTFMYSRRSLATTTACVFSFIAMPSLKDVNCAIELTESQQSLREFGTIYGDGFVETFVLVPSKPQSFSVHLTSNKFIAPGVAIFVYVDGVYQCNRNRQDLKLRKPSDSRSLVDFRVRQKEEKQKDGSMIAREWTFDKLNIASADDAPNLCSPNILENIGCIEVLVLRCAGSRNAKYASTMNFDGAGDWPGHYFGLDQDSSPSNKKSIYDDRGPHFKDTGSGFGPPPPFSSYRAPYAESIHSHKGSASRSHRTSHNIRDASPRASMARHSKPISRYSEAIGPGVRLASNPPFSGFHYGSGPIPRNEEPLQRRPSAVVAQNITSVAPVWLNNLLTMAVEQGVESRRMEGQSEGHAKHWKRNSKKEVTSQAPGAWPESPFQTPAKLHHEFERTTAFIHDNDNQPGSEWNQPQDGWGRSEARSRAGTRVNWTKEPVWETGSSNGDGWSSHEELPSDSWDTEETWATNKAHEWETSSQPAKPTATAYFKTQSIALAPSHTHGRRRPKHSLKNHQSCSNSRTKRSRSDYEITSSSSEDKDYMRIEPSSESVVSLSSSDKTTKPPHFRIQRQIPRQRSRSRCRQSKSAKRDNDRTLSHRSRHTSTLQQAPVETAPAPSVATRMTPTIVNAPVEMAATQPQPQQPSVHMNPVTSVLPAPEWVTDVHQVIQKDSSIPGNIAHVPYPPAKTGFAQSLWGVSNKGSLSASSSSWDSGKKYEWENIAIKNADWGIDDDRGWEKADPRSYVKSVWDTNDDEAGGWKKDDDGKKSEAVGWGVARAPRDEEKNAAANDLIGLKNALENVFEKKTKDTGTPLWKNQSGEIQNDSNAMPGLQPATANPISSAPPAEKPASRRHSNKSLSKYRSLRPDFSSTPTLKPHWQFPPPPSSTQPLRHISEDQTYIAPKEPRYTVTQATASEKGLKYQVRAGRATEYGHAVGRPEYLDSLDKPYAVFRFKYRSHEVLTALFGHEAKTKKNKKNNANAEGEAVERLKALPQEELIAKMLKLESKLAETKTGAKDRNKHGDRQERNWRISHHAEQKNADVEKRRRESAQTEQVAKKLTELWVKRHSRDPSEKAGSRHAKEAAFKNEGNRRAKKTQEKEEGCAWQTWGEGDKDGGWEGGDVTW</sequence>
<protein>
    <submittedName>
        <fullName evidence="8">Zinc ion binding protein</fullName>
    </submittedName>
</protein>
<evidence type="ECO:0000313" key="9">
    <source>
        <dbReference type="Proteomes" id="UP000249619"/>
    </source>
</evidence>